<reference evidence="2 3" key="1">
    <citation type="submission" date="2021-02" db="EMBL/GenBank/DDBJ databases">
        <title>Bacillus sp. RD4P76, an endophyte from a halophyte.</title>
        <authorList>
            <person name="Sun J.-Q."/>
        </authorList>
    </citation>
    <scope>NUCLEOTIDE SEQUENCE [LARGE SCALE GENOMIC DNA]</scope>
    <source>
        <strain evidence="2 3">RD4P76</strain>
    </source>
</reference>
<name>A0ABS2DG11_9BACI</name>
<gene>
    <name evidence="2" type="ORF">JR050_06990</name>
</gene>
<feature type="transmembrane region" description="Helical" evidence="1">
    <location>
        <begin position="12"/>
        <end position="32"/>
    </location>
</feature>
<proteinExistence type="predicted"/>
<dbReference type="RefSeq" id="WP_204202789.1">
    <property type="nucleotide sequence ID" value="NZ_JAFELM010000021.1"/>
</dbReference>
<evidence type="ECO:0000313" key="2">
    <source>
        <dbReference type="EMBL" id="MBM6617420.1"/>
    </source>
</evidence>
<keyword evidence="1" id="KW-1133">Transmembrane helix</keyword>
<keyword evidence="3" id="KW-1185">Reference proteome</keyword>
<evidence type="ECO:0000313" key="3">
    <source>
        <dbReference type="Proteomes" id="UP001518925"/>
    </source>
</evidence>
<dbReference type="Pfam" id="PF07454">
    <property type="entry name" value="SpoIIP"/>
    <property type="match status" value="1"/>
</dbReference>
<evidence type="ECO:0000256" key="1">
    <source>
        <dbReference type="SAM" id="Phobius"/>
    </source>
</evidence>
<keyword evidence="1" id="KW-0812">Transmembrane</keyword>
<accession>A0ABS2DG11</accession>
<keyword evidence="1" id="KW-0472">Membrane</keyword>
<comment type="caution">
    <text evidence="2">The sequence shown here is derived from an EMBL/GenBank/DDBJ whole genome shotgun (WGS) entry which is preliminary data.</text>
</comment>
<organism evidence="2 3">
    <name type="scientific">Bacillus suaedaesalsae</name>
    <dbReference type="NCBI Taxonomy" id="2810349"/>
    <lineage>
        <taxon>Bacteria</taxon>
        <taxon>Bacillati</taxon>
        <taxon>Bacillota</taxon>
        <taxon>Bacilli</taxon>
        <taxon>Bacillales</taxon>
        <taxon>Bacillaceae</taxon>
        <taxon>Bacillus</taxon>
    </lineage>
</organism>
<protein>
    <submittedName>
        <fullName evidence="2">Stage II sporulation protein P</fullName>
    </submittedName>
</protein>
<dbReference type="NCBIfam" id="TIGR02867">
    <property type="entry name" value="spore_II_P"/>
    <property type="match status" value="1"/>
</dbReference>
<dbReference type="EMBL" id="JAFELM010000021">
    <property type="protein sequence ID" value="MBM6617420.1"/>
    <property type="molecule type" value="Genomic_DNA"/>
</dbReference>
<sequence length="381" mass="42761">MYIQPKSHTASKYIWFFIVPLLFLLIAPVFIINNTFFTINKVGNHIPIISSEQLIEIISSENQHFSSVIPVKEEVSVLKVGAEFVSNIRFGDIRSLLGTEIPGMQSYHAEILVAGVGTNFTNIPIESTPPMEVLLQEREMAEEQLKELLADKDDTQTPTGTLSEDTFFIYHTHSYESYFPLLGLQDVEDANKASDAKTNITLIGELLGKKLEEKGIQTIVDKTNMGQELADRNLKHTSAYRVSREFVTEAMNSDKKLTYFLDLHRDSLRKKDTTVTINNQRYAKIAFVIGEENKNYEKNAALALQLHNLIEDKYPGLSRGLLPQGGEGVNGVYNQDLSPNALLIEMGGVDNDMAELKNTVNVLAEVISENYWKAEKVNGEN</sequence>
<dbReference type="InterPro" id="IPR010897">
    <property type="entry name" value="Spore_II_P"/>
</dbReference>
<dbReference type="Proteomes" id="UP001518925">
    <property type="component" value="Unassembled WGS sequence"/>
</dbReference>